<dbReference type="InterPro" id="IPR000847">
    <property type="entry name" value="LysR_HTH_N"/>
</dbReference>
<reference evidence="2 3" key="1">
    <citation type="submission" date="2016-10" db="EMBL/GenBank/DDBJ databases">
        <authorList>
            <person name="de Groot N.N."/>
        </authorList>
    </citation>
    <scope>NUCLEOTIDE SEQUENCE [LARGE SCALE GENOMIC DNA]</scope>
    <source>
        <strain evidence="2 3">DSM 43067</strain>
    </source>
</reference>
<protein>
    <recommendedName>
        <fullName evidence="1">HTH lysR-type domain-containing protein</fullName>
    </recommendedName>
</protein>
<dbReference type="GO" id="GO:0003700">
    <property type="term" value="F:DNA-binding transcription factor activity"/>
    <property type="evidence" value="ECO:0007669"/>
    <property type="project" value="InterPro"/>
</dbReference>
<dbReference type="PROSITE" id="PS50931">
    <property type="entry name" value="HTH_LYSR"/>
    <property type="match status" value="1"/>
</dbReference>
<accession>A0A1I5GH51</accession>
<evidence type="ECO:0000313" key="3">
    <source>
        <dbReference type="Proteomes" id="UP000183413"/>
    </source>
</evidence>
<dbReference type="AlphaFoldDB" id="A0A1I5GH51"/>
<sequence length="71" mass="7471">MGVRLLERATHHVTLTPAGAAFLVELLNGRLNVGIGRAALAPSGVASHLFRLDCPEFCLYEDTADSVHAAG</sequence>
<dbReference type="InParanoid" id="A0A1I5GH51"/>
<feature type="domain" description="HTH lysR-type" evidence="1">
    <location>
        <begin position="1"/>
        <end position="16"/>
    </location>
</feature>
<dbReference type="OrthoDB" id="3176554at2"/>
<organism evidence="2 3">
    <name type="scientific">Actinomadura madurae</name>
    <dbReference type="NCBI Taxonomy" id="1993"/>
    <lineage>
        <taxon>Bacteria</taxon>
        <taxon>Bacillati</taxon>
        <taxon>Actinomycetota</taxon>
        <taxon>Actinomycetes</taxon>
        <taxon>Streptosporangiales</taxon>
        <taxon>Thermomonosporaceae</taxon>
        <taxon>Actinomadura</taxon>
    </lineage>
</organism>
<dbReference type="Proteomes" id="UP000183413">
    <property type="component" value="Unassembled WGS sequence"/>
</dbReference>
<evidence type="ECO:0000313" key="2">
    <source>
        <dbReference type="EMBL" id="SFO35364.1"/>
    </source>
</evidence>
<proteinExistence type="predicted"/>
<evidence type="ECO:0000259" key="1">
    <source>
        <dbReference type="PROSITE" id="PS50931"/>
    </source>
</evidence>
<dbReference type="EMBL" id="FOVH01000005">
    <property type="protein sequence ID" value="SFO35364.1"/>
    <property type="molecule type" value="Genomic_DNA"/>
</dbReference>
<keyword evidence="3" id="KW-1185">Reference proteome</keyword>
<name>A0A1I5GH51_9ACTN</name>
<gene>
    <name evidence="2" type="ORF">SAMN04489713_105204</name>
</gene>